<dbReference type="AlphaFoldDB" id="A1S0D2"/>
<organism evidence="1 2">
    <name type="scientific">Thermofilum pendens (strain DSM 2475 / Hrk 5)</name>
    <dbReference type="NCBI Taxonomy" id="368408"/>
    <lineage>
        <taxon>Archaea</taxon>
        <taxon>Thermoproteota</taxon>
        <taxon>Thermoprotei</taxon>
        <taxon>Thermofilales</taxon>
        <taxon>Thermofilaceae</taxon>
        <taxon>Thermofilum</taxon>
    </lineage>
</organism>
<dbReference type="EMBL" id="CP000505">
    <property type="protein sequence ID" value="ABL78912.1"/>
    <property type="molecule type" value="Genomic_DNA"/>
</dbReference>
<dbReference type="RefSeq" id="WP_011753177.1">
    <property type="nucleotide sequence ID" value="NC_008698.1"/>
</dbReference>
<dbReference type="STRING" id="368408.Tpen_1515"/>
<evidence type="ECO:0000313" key="2">
    <source>
        <dbReference type="Proteomes" id="UP000000641"/>
    </source>
</evidence>
<dbReference type="eggNOG" id="arCOG04939">
    <property type="taxonomic scope" value="Archaea"/>
</dbReference>
<accession>A1S0D2</accession>
<evidence type="ECO:0008006" key="3">
    <source>
        <dbReference type="Google" id="ProtNLM"/>
    </source>
</evidence>
<dbReference type="KEGG" id="tpe:Tpen_1515"/>
<keyword evidence="2" id="KW-1185">Reference proteome</keyword>
<dbReference type="GeneID" id="4601111"/>
<reference evidence="2" key="1">
    <citation type="journal article" date="2008" name="J. Bacteriol.">
        <title>Genome sequence of Thermofilum pendens reveals an exceptional loss of biosynthetic pathways without genome reduction.</title>
        <authorList>
            <person name="Anderson I."/>
            <person name="Rodriguez J."/>
            <person name="Susanti D."/>
            <person name="Porat I."/>
            <person name="Reich C."/>
            <person name="Ulrich L.E."/>
            <person name="Elkins J.G."/>
            <person name="Mavromatis K."/>
            <person name="Lykidis A."/>
            <person name="Kim E."/>
            <person name="Thompson L.S."/>
            <person name="Nolan M."/>
            <person name="Land M."/>
            <person name="Copeland A."/>
            <person name="Lapidus A."/>
            <person name="Lucas S."/>
            <person name="Detter C."/>
            <person name="Zhulin I.B."/>
            <person name="Olsen G.J."/>
            <person name="Whitman W."/>
            <person name="Mukhopadhyay B."/>
            <person name="Bristow J."/>
            <person name="Kyrpides N."/>
        </authorList>
    </citation>
    <scope>NUCLEOTIDE SEQUENCE [LARGE SCALE GENOMIC DNA]</scope>
    <source>
        <strain evidence="2">DSM 2475 / Hrk 5</strain>
    </source>
</reference>
<dbReference type="HOGENOM" id="CLU_2490634_0_0_2"/>
<proteinExistence type="predicted"/>
<protein>
    <recommendedName>
        <fullName evidence="3">Transcriptional regulator HTH-type FeoC domain-containing protein</fullName>
    </recommendedName>
</protein>
<sequence>MDRADFARDAARVLEVARRIGVVDVGRLSAETGIPEGRVKLILLMLRDAGILSEEGLACSESACASCPLRAVCTARGGAKIYVRLRKEP</sequence>
<dbReference type="Proteomes" id="UP000000641">
    <property type="component" value="Chromosome"/>
</dbReference>
<gene>
    <name evidence="1" type="ordered locus">Tpen_1515</name>
</gene>
<evidence type="ECO:0000313" key="1">
    <source>
        <dbReference type="EMBL" id="ABL78912.1"/>
    </source>
</evidence>
<name>A1S0D2_THEPD</name>
<dbReference type="EnsemblBacteria" id="ABL78912">
    <property type="protein sequence ID" value="ABL78912"/>
    <property type="gene ID" value="Tpen_1515"/>
</dbReference>